<dbReference type="EMBL" id="UGHP01000001">
    <property type="protein sequence ID" value="STQ78460.1"/>
    <property type="molecule type" value="Genomic_DNA"/>
</dbReference>
<dbReference type="InterPro" id="IPR000259">
    <property type="entry name" value="Adhesion_dom_fimbrial"/>
</dbReference>
<accession>A0A377PDW4</accession>
<dbReference type="InterPro" id="IPR036937">
    <property type="entry name" value="Adhesion_dom_fimbrial_sf"/>
</dbReference>
<feature type="domain" description="Fimbrial-type adhesion" evidence="2">
    <location>
        <begin position="36"/>
        <end position="147"/>
    </location>
</feature>
<feature type="signal peptide" evidence="1">
    <location>
        <begin position="1"/>
        <end position="27"/>
    </location>
</feature>
<dbReference type="SUPFAM" id="SSF49401">
    <property type="entry name" value="Bacterial adhesins"/>
    <property type="match status" value="1"/>
</dbReference>
<dbReference type="InterPro" id="IPR050263">
    <property type="entry name" value="Bact_Fimbrial_Adh_Pro"/>
</dbReference>
<dbReference type="RefSeq" id="WP_051874060.1">
    <property type="nucleotide sequence ID" value="NZ_CALJTU010000131.1"/>
</dbReference>
<evidence type="ECO:0000256" key="1">
    <source>
        <dbReference type="SAM" id="SignalP"/>
    </source>
</evidence>
<dbReference type="InterPro" id="IPR008966">
    <property type="entry name" value="Adhesion_dom_sf"/>
</dbReference>
<sequence>MNTKSIVFILLYSAALFNFNIPLAALAESNGDSELNISGKVVAPSCTIAPDTVNGSVDLGEVLSERLQSAGSFSAWSQFSLNLTECPATTTEVVVYFSGGQDPDYPVYFKNTGSSKHVAIEVADDTGSRISNGSVRNMAVDSQQQAKMVLKGRMISPQGKAISGSVSSLMELAFGYK</sequence>
<evidence type="ECO:0000313" key="3">
    <source>
        <dbReference type="EMBL" id="STQ78460.1"/>
    </source>
</evidence>
<dbReference type="PANTHER" id="PTHR33420:SF27">
    <property type="entry name" value="PROTEIN FIMG"/>
    <property type="match status" value="1"/>
</dbReference>
<dbReference type="GeneID" id="56890183"/>
<reference evidence="3 4" key="1">
    <citation type="submission" date="2018-06" db="EMBL/GenBank/DDBJ databases">
        <authorList>
            <consortium name="Pathogen Informatics"/>
            <person name="Doyle S."/>
        </authorList>
    </citation>
    <scope>NUCLEOTIDE SEQUENCE [LARGE SCALE GENOMIC DNA]</scope>
    <source>
        <strain evidence="3 4">NCTC8105</strain>
    </source>
</reference>
<keyword evidence="1" id="KW-0732">Signal</keyword>
<gene>
    <name evidence="3" type="primary">fimG_1</name>
    <name evidence="3" type="ORF">NCTC8105_00482</name>
</gene>
<dbReference type="Pfam" id="PF00419">
    <property type="entry name" value="Fimbrial"/>
    <property type="match status" value="1"/>
</dbReference>
<dbReference type="Gene3D" id="2.60.40.1090">
    <property type="entry name" value="Fimbrial-type adhesion domain"/>
    <property type="match status" value="1"/>
</dbReference>
<feature type="chain" id="PRO_5043164774" evidence="1">
    <location>
        <begin position="28"/>
        <end position="177"/>
    </location>
</feature>
<dbReference type="Proteomes" id="UP000254821">
    <property type="component" value="Unassembled WGS sequence"/>
</dbReference>
<dbReference type="GO" id="GO:0043709">
    <property type="term" value="P:cell adhesion involved in single-species biofilm formation"/>
    <property type="evidence" value="ECO:0007669"/>
    <property type="project" value="TreeGrafter"/>
</dbReference>
<dbReference type="PANTHER" id="PTHR33420">
    <property type="entry name" value="FIMBRIAL SUBUNIT ELFA-RELATED"/>
    <property type="match status" value="1"/>
</dbReference>
<proteinExistence type="predicted"/>
<evidence type="ECO:0000259" key="2">
    <source>
        <dbReference type="Pfam" id="PF00419"/>
    </source>
</evidence>
<name>A0A377PDW4_HAFAL</name>
<organism evidence="3 4">
    <name type="scientific">Hafnia alvei</name>
    <dbReference type="NCBI Taxonomy" id="569"/>
    <lineage>
        <taxon>Bacteria</taxon>
        <taxon>Pseudomonadati</taxon>
        <taxon>Pseudomonadota</taxon>
        <taxon>Gammaproteobacteria</taxon>
        <taxon>Enterobacterales</taxon>
        <taxon>Hafniaceae</taxon>
        <taxon>Hafnia</taxon>
    </lineage>
</organism>
<dbReference type="GO" id="GO:0009289">
    <property type="term" value="C:pilus"/>
    <property type="evidence" value="ECO:0007669"/>
    <property type="project" value="InterPro"/>
</dbReference>
<protein>
    <submittedName>
        <fullName evidence="3">Fimbrial-like adhesin protein SfmF</fullName>
    </submittedName>
</protein>
<evidence type="ECO:0000313" key="4">
    <source>
        <dbReference type="Proteomes" id="UP000254821"/>
    </source>
</evidence>
<dbReference type="AlphaFoldDB" id="A0A377PDW4"/>